<accession>A0A0F9YJU9</accession>
<organism evidence="1">
    <name type="scientific">marine sediment metagenome</name>
    <dbReference type="NCBI Taxonomy" id="412755"/>
    <lineage>
        <taxon>unclassified sequences</taxon>
        <taxon>metagenomes</taxon>
        <taxon>ecological metagenomes</taxon>
    </lineage>
</organism>
<protein>
    <recommendedName>
        <fullName evidence="2">GHMP kinase N-terminal domain-containing protein</fullName>
    </recommendedName>
</protein>
<evidence type="ECO:0000313" key="1">
    <source>
        <dbReference type="EMBL" id="KKO04804.1"/>
    </source>
</evidence>
<reference evidence="1" key="1">
    <citation type="journal article" date="2015" name="Nature">
        <title>Complex archaea that bridge the gap between prokaryotes and eukaryotes.</title>
        <authorList>
            <person name="Spang A."/>
            <person name="Saw J.H."/>
            <person name="Jorgensen S.L."/>
            <person name="Zaremba-Niedzwiedzka K."/>
            <person name="Martijn J."/>
            <person name="Lind A.E."/>
            <person name="van Eijk R."/>
            <person name="Schleper C."/>
            <person name="Guy L."/>
            <person name="Ettema T.J."/>
        </authorList>
    </citation>
    <scope>NUCLEOTIDE SEQUENCE</scope>
</reference>
<gene>
    <name evidence="1" type="ORF">LCGC14_0081150</name>
</gene>
<dbReference type="NCBIfam" id="NF040656">
    <property type="entry name" value="GHMP_GYDIA"/>
    <property type="match status" value="1"/>
</dbReference>
<proteinExistence type="predicted"/>
<comment type="caution">
    <text evidence="1">The sequence shown here is derived from an EMBL/GenBank/DDBJ whole genome shotgun (WGS) entry which is preliminary data.</text>
</comment>
<name>A0A0F9YJU9_9ZZZZ</name>
<dbReference type="InterPro" id="IPR020568">
    <property type="entry name" value="Ribosomal_Su5_D2-typ_SF"/>
</dbReference>
<dbReference type="Gene3D" id="3.30.230.10">
    <property type="match status" value="1"/>
</dbReference>
<dbReference type="InterPro" id="IPR047765">
    <property type="entry name" value="GHMP_GYDIA-like"/>
</dbReference>
<evidence type="ECO:0008006" key="2">
    <source>
        <dbReference type="Google" id="ProtNLM"/>
    </source>
</evidence>
<dbReference type="SUPFAM" id="SSF54211">
    <property type="entry name" value="Ribosomal protein S5 domain 2-like"/>
    <property type="match status" value="1"/>
</dbReference>
<dbReference type="InterPro" id="IPR014721">
    <property type="entry name" value="Ribsml_uS5_D2-typ_fold_subgr"/>
</dbReference>
<sequence>MTKEFYSNGKLLLTGEYAILDGAKGLALPTKFGQSLTLLGSDSENFVWNSLDESDNIWFSSEFSKNDLKTIHTSDREVAYRLSQILLEAKKLNPSFLQHSTDFYSAEAKATFPRDWGLGTSSTLIANIATWAEVNPYQLLEATFGGSGYDIACATHNTAITYQRNGFKPTVDKVVFDPNFKDQLFFVYLNQKKNSRDAINSYRNLDFNKEKLILKIDEITEKIITCEHLVDFELLLNEHETILSKTLQIPTVKNSLFSDYNGTIKSLGAWGGDFVLVTGTASDISYFKNKGYNTILPYPKMIL</sequence>
<dbReference type="EMBL" id="LAZR01000021">
    <property type="protein sequence ID" value="KKO04804.1"/>
    <property type="molecule type" value="Genomic_DNA"/>
</dbReference>
<dbReference type="AlphaFoldDB" id="A0A0F9YJU9"/>